<comment type="subunit">
    <text evidence="4">Part of the 30S ribosomal subunit.</text>
</comment>
<dbReference type="AlphaFoldDB" id="A0A0H1R1T1"/>
<dbReference type="STRING" id="1550566.SZ63_01135"/>
<dbReference type="Proteomes" id="UP000035301">
    <property type="component" value="Unassembled WGS sequence"/>
</dbReference>
<protein>
    <recommendedName>
        <fullName evidence="4">Small ribosomal subunit protein uS15</fullName>
    </recommendedName>
</protein>
<comment type="similarity">
    <text evidence="1 4 5">Belongs to the universal ribosomal protein uS15 family.</text>
</comment>
<dbReference type="InterPro" id="IPR009068">
    <property type="entry name" value="uS15_NS1_RNA-bd_sf"/>
</dbReference>
<dbReference type="SMART" id="SM01387">
    <property type="entry name" value="Ribosomal_S15"/>
    <property type="match status" value="1"/>
</dbReference>
<evidence type="ECO:0000256" key="3">
    <source>
        <dbReference type="ARBA" id="ARBA00023274"/>
    </source>
</evidence>
<dbReference type="Pfam" id="PF08069">
    <property type="entry name" value="Ribosomal_S13_N"/>
    <property type="match status" value="1"/>
</dbReference>
<dbReference type="InterPro" id="IPR000589">
    <property type="entry name" value="Ribosomal_uS15"/>
</dbReference>
<dbReference type="GO" id="GO:0022627">
    <property type="term" value="C:cytosolic small ribosomal subunit"/>
    <property type="evidence" value="ECO:0007669"/>
    <property type="project" value="TreeGrafter"/>
</dbReference>
<gene>
    <name evidence="4" type="primary">rps15</name>
    <name evidence="8" type="ORF">SZ63_01135</name>
</gene>
<dbReference type="GO" id="GO:0006412">
    <property type="term" value="P:translation"/>
    <property type="evidence" value="ECO:0007669"/>
    <property type="project" value="UniProtKB-UniRule"/>
</dbReference>
<dbReference type="PATRIC" id="fig|1550566.3.peg.246"/>
<dbReference type="Pfam" id="PF00312">
    <property type="entry name" value="Ribosomal_S15"/>
    <property type="match status" value="1"/>
</dbReference>
<dbReference type="InterPro" id="IPR012606">
    <property type="entry name" value="Ribosomal_uS15_N"/>
</dbReference>
<dbReference type="InterPro" id="IPR023029">
    <property type="entry name" value="Ribosomal_uS15_arc_euk"/>
</dbReference>
<name>A0A0H1R1T1_9EURY</name>
<proteinExistence type="inferred from homology"/>
<dbReference type="GO" id="GO:0003735">
    <property type="term" value="F:structural constituent of ribosome"/>
    <property type="evidence" value="ECO:0007669"/>
    <property type="project" value="InterPro"/>
</dbReference>
<feature type="domain" description="Small ribosomal subunit protein uS15 N-terminal" evidence="7">
    <location>
        <begin position="1"/>
        <end position="60"/>
    </location>
</feature>
<evidence type="ECO:0000256" key="2">
    <source>
        <dbReference type="ARBA" id="ARBA00022980"/>
    </source>
</evidence>
<reference evidence="8 9" key="1">
    <citation type="journal article" date="2015" name="Int. J. Syst. Evol. Microbiol.">
        <title>Methanoculleus sediminis sp. nov., a methanogen from sediments near a submarine mud volcano.</title>
        <authorList>
            <person name="Chen S.C."/>
            <person name="Chen M.F."/>
            <person name="Lai M.C."/>
            <person name="Weng C.Y."/>
            <person name="Wu S.Y."/>
            <person name="Lin S."/>
            <person name="Yang T.F."/>
            <person name="Chen P.C."/>
        </authorList>
    </citation>
    <scope>NUCLEOTIDE SEQUENCE [LARGE SCALE GENOMIC DNA]</scope>
    <source>
        <strain evidence="8 9">S3Fa</strain>
    </source>
</reference>
<evidence type="ECO:0000256" key="6">
    <source>
        <dbReference type="SAM" id="MobiDB-lite"/>
    </source>
</evidence>
<feature type="region of interest" description="Disordered" evidence="6">
    <location>
        <begin position="1"/>
        <end position="21"/>
    </location>
</feature>
<dbReference type="SUPFAM" id="SSF47060">
    <property type="entry name" value="S15/NS1 RNA-binding domain"/>
    <property type="match status" value="1"/>
</dbReference>
<evidence type="ECO:0000256" key="1">
    <source>
        <dbReference type="ARBA" id="ARBA00008434"/>
    </source>
</evidence>
<dbReference type="FunFam" id="1.10.287.10:FF:000003">
    <property type="entry name" value="40S ribosomal protein S13"/>
    <property type="match status" value="1"/>
</dbReference>
<dbReference type="PANTHER" id="PTHR11885:SF6">
    <property type="entry name" value="SMALL RIBOSOMAL SUBUNIT PROTEIN US15"/>
    <property type="match status" value="1"/>
</dbReference>
<dbReference type="SMART" id="SM01386">
    <property type="entry name" value="Ribosomal_S13_N"/>
    <property type="match status" value="1"/>
</dbReference>
<accession>A0A0H1R1T1</accession>
<evidence type="ECO:0000256" key="5">
    <source>
        <dbReference type="RuleBase" id="RU003919"/>
    </source>
</evidence>
<dbReference type="PANTHER" id="PTHR11885">
    <property type="entry name" value="RIBOSOMAL PROTEIN S15P/S13E"/>
    <property type="match status" value="1"/>
</dbReference>
<sequence length="152" mass="17622">MARMYARRRGTSSSVRPYRKEAPEWSNTDIAEIEKIIVDLRKDGMSTSQIGLALRDRYAVPDVKLATGKRISEILREKGLESEIPEDLRNLMQKALGIRKHLAENNKDVHNKRQLQIAESKVRRLVKYYVKSGRMPKGWTYKPETAEILLTR</sequence>
<dbReference type="CDD" id="cd00353">
    <property type="entry name" value="Ribosomal_S15p_S13e"/>
    <property type="match status" value="1"/>
</dbReference>
<dbReference type="GO" id="GO:0070181">
    <property type="term" value="F:small ribosomal subunit rRNA binding"/>
    <property type="evidence" value="ECO:0007669"/>
    <property type="project" value="TreeGrafter"/>
</dbReference>
<keyword evidence="3 4" id="KW-0687">Ribonucleoprotein</keyword>
<keyword evidence="9" id="KW-1185">Reference proteome</keyword>
<comment type="caution">
    <text evidence="8">The sequence shown here is derived from an EMBL/GenBank/DDBJ whole genome shotgun (WGS) entry which is preliminary data.</text>
</comment>
<dbReference type="RefSeq" id="WP_048179795.1">
    <property type="nucleotide sequence ID" value="NZ_JXOJ01000001.1"/>
</dbReference>
<dbReference type="EMBL" id="JXOJ01000001">
    <property type="protein sequence ID" value="KLK89088.1"/>
    <property type="molecule type" value="Genomic_DNA"/>
</dbReference>
<dbReference type="NCBIfam" id="NF006331">
    <property type="entry name" value="PRK08561.1"/>
    <property type="match status" value="1"/>
</dbReference>
<evidence type="ECO:0000313" key="9">
    <source>
        <dbReference type="Proteomes" id="UP000035301"/>
    </source>
</evidence>
<organism evidence="8 9">
    <name type="scientific">Methanoculleus sediminis</name>
    <dbReference type="NCBI Taxonomy" id="1550566"/>
    <lineage>
        <taxon>Archaea</taxon>
        <taxon>Methanobacteriati</taxon>
        <taxon>Methanobacteriota</taxon>
        <taxon>Stenosarchaea group</taxon>
        <taxon>Methanomicrobia</taxon>
        <taxon>Methanomicrobiales</taxon>
        <taxon>Methanomicrobiaceae</taxon>
        <taxon>Methanoculleus</taxon>
    </lineage>
</organism>
<dbReference type="OrthoDB" id="6533at2157"/>
<evidence type="ECO:0000256" key="4">
    <source>
        <dbReference type="HAMAP-Rule" id="MF_01343"/>
    </source>
</evidence>
<dbReference type="Gene3D" id="1.10.287.10">
    <property type="entry name" value="S15/NS1, RNA-binding"/>
    <property type="match status" value="1"/>
</dbReference>
<dbReference type="HAMAP" id="MF_01343_A">
    <property type="entry name" value="Ribosomal_uS15_A"/>
    <property type="match status" value="1"/>
</dbReference>
<dbReference type="Gene3D" id="4.10.860.130">
    <property type="match status" value="1"/>
</dbReference>
<evidence type="ECO:0000259" key="7">
    <source>
        <dbReference type="SMART" id="SM01386"/>
    </source>
</evidence>
<keyword evidence="2 4" id="KW-0689">Ribosomal protein</keyword>
<feature type="compositionally biased region" description="Basic residues" evidence="6">
    <location>
        <begin position="1"/>
        <end position="10"/>
    </location>
</feature>
<evidence type="ECO:0000313" key="8">
    <source>
        <dbReference type="EMBL" id="KLK89088.1"/>
    </source>
</evidence>